<gene>
    <name evidence="15" type="ORF">GUITHDRAFT_64555</name>
</gene>
<dbReference type="OrthoDB" id="10261556at2759"/>
<dbReference type="PANTHER" id="PTHR13710:SF105">
    <property type="entry name" value="ATP-DEPENDENT DNA HELICASE Q1"/>
    <property type="match status" value="1"/>
</dbReference>
<dbReference type="InterPro" id="IPR014001">
    <property type="entry name" value="Helicase_ATP-bd"/>
</dbReference>
<feature type="domain" description="Helicase C-terminal" evidence="14">
    <location>
        <begin position="216"/>
        <end position="364"/>
    </location>
</feature>
<evidence type="ECO:0000256" key="3">
    <source>
        <dbReference type="ARBA" id="ARBA00022723"/>
    </source>
</evidence>
<keyword evidence="7 12" id="KW-0067">ATP-binding</keyword>
<evidence type="ECO:0000256" key="5">
    <source>
        <dbReference type="ARBA" id="ARBA00022801"/>
    </source>
</evidence>
<evidence type="ECO:0000256" key="10">
    <source>
        <dbReference type="ARBA" id="ARBA00023242"/>
    </source>
</evidence>
<dbReference type="InterPro" id="IPR011545">
    <property type="entry name" value="DEAD/DEAH_box_helicase_dom"/>
</dbReference>
<dbReference type="Proteomes" id="UP000011087">
    <property type="component" value="Unassembled WGS sequence"/>
</dbReference>
<dbReference type="eggNOG" id="KOG0353">
    <property type="taxonomic scope" value="Eukaryota"/>
</dbReference>
<dbReference type="PROSITE" id="PS00690">
    <property type="entry name" value="DEAH_ATP_HELICASE"/>
    <property type="match status" value="1"/>
</dbReference>
<dbReference type="InterPro" id="IPR004589">
    <property type="entry name" value="DNA_helicase_ATP-dep_RecQ"/>
</dbReference>
<evidence type="ECO:0000256" key="11">
    <source>
        <dbReference type="ARBA" id="ARBA00034617"/>
    </source>
</evidence>
<keyword evidence="5 12" id="KW-0378">Hydrolase</keyword>
<evidence type="ECO:0000259" key="13">
    <source>
        <dbReference type="PROSITE" id="PS51192"/>
    </source>
</evidence>
<dbReference type="Pfam" id="PF00271">
    <property type="entry name" value="Helicase_C"/>
    <property type="match status" value="1"/>
</dbReference>
<dbReference type="GO" id="GO:0016787">
    <property type="term" value="F:hydrolase activity"/>
    <property type="evidence" value="ECO:0007669"/>
    <property type="project" value="UniProtKB-KW"/>
</dbReference>
<evidence type="ECO:0000256" key="4">
    <source>
        <dbReference type="ARBA" id="ARBA00022741"/>
    </source>
</evidence>
<evidence type="ECO:0000313" key="15">
    <source>
        <dbReference type="EMBL" id="EKX53400.1"/>
    </source>
</evidence>
<evidence type="ECO:0000313" key="17">
    <source>
        <dbReference type="Proteomes" id="UP000011087"/>
    </source>
</evidence>
<dbReference type="GO" id="GO:0043138">
    <property type="term" value="F:3'-5' DNA helicase activity"/>
    <property type="evidence" value="ECO:0007669"/>
    <property type="project" value="UniProtKB-EC"/>
</dbReference>
<keyword evidence="3" id="KW-0479">Metal-binding</keyword>
<dbReference type="GO" id="GO:0005634">
    <property type="term" value="C:nucleus"/>
    <property type="evidence" value="ECO:0007669"/>
    <property type="project" value="UniProtKB-SubCell"/>
</dbReference>
<evidence type="ECO:0000259" key="14">
    <source>
        <dbReference type="PROSITE" id="PS51194"/>
    </source>
</evidence>
<dbReference type="GO" id="GO:0046872">
    <property type="term" value="F:metal ion binding"/>
    <property type="evidence" value="ECO:0007669"/>
    <property type="project" value="UniProtKB-KW"/>
</dbReference>
<feature type="domain" description="Helicase ATP-binding" evidence="13">
    <location>
        <begin position="16"/>
        <end position="191"/>
    </location>
</feature>
<dbReference type="OMA" id="CYEIPAY"/>
<dbReference type="AlphaFoldDB" id="L1JYW7"/>
<dbReference type="FunFam" id="3.40.50.300:FF:001544">
    <property type="entry name" value="ATP-dependent DNA helicase"/>
    <property type="match status" value="1"/>
</dbReference>
<dbReference type="SUPFAM" id="SSF52540">
    <property type="entry name" value="P-loop containing nucleoside triphosphate hydrolases"/>
    <property type="match status" value="1"/>
</dbReference>
<accession>L1JYW7</accession>
<evidence type="ECO:0000256" key="8">
    <source>
        <dbReference type="ARBA" id="ARBA00023125"/>
    </source>
</evidence>
<evidence type="ECO:0000256" key="12">
    <source>
        <dbReference type="RuleBase" id="RU364117"/>
    </source>
</evidence>
<organism evidence="15">
    <name type="scientific">Guillardia theta (strain CCMP2712)</name>
    <name type="common">Cryptophyte</name>
    <dbReference type="NCBI Taxonomy" id="905079"/>
    <lineage>
        <taxon>Eukaryota</taxon>
        <taxon>Cryptophyceae</taxon>
        <taxon>Pyrenomonadales</taxon>
        <taxon>Geminigeraceae</taxon>
        <taxon>Guillardia</taxon>
    </lineage>
</organism>
<reference evidence="16" key="3">
    <citation type="submission" date="2015-06" db="UniProtKB">
        <authorList>
            <consortium name="EnsemblProtists"/>
        </authorList>
    </citation>
    <scope>IDENTIFICATION</scope>
</reference>
<dbReference type="GeneID" id="17309953"/>
<evidence type="ECO:0000256" key="2">
    <source>
        <dbReference type="ARBA" id="ARBA00005446"/>
    </source>
</evidence>
<dbReference type="SMART" id="SM00490">
    <property type="entry name" value="HELICc"/>
    <property type="match status" value="1"/>
</dbReference>
<dbReference type="SMART" id="SM00487">
    <property type="entry name" value="DEXDc"/>
    <property type="match status" value="1"/>
</dbReference>
<protein>
    <recommendedName>
        <fullName evidence="12">ATP-dependent DNA helicase</fullName>
        <ecNumber evidence="12">5.6.2.4</ecNumber>
    </recommendedName>
</protein>
<dbReference type="RefSeq" id="XP_005840380.1">
    <property type="nucleotide sequence ID" value="XM_005840323.1"/>
</dbReference>
<dbReference type="HOGENOM" id="CLU_001103_12_5_1"/>
<keyword evidence="17" id="KW-1185">Reference proteome</keyword>
<dbReference type="InterPro" id="IPR001650">
    <property type="entry name" value="Helicase_C-like"/>
</dbReference>
<comment type="similarity">
    <text evidence="2 12">Belongs to the helicase family. RecQ subfamily.</text>
</comment>
<comment type="catalytic activity">
    <reaction evidence="12">
        <text>ATP + H2O = ADP + phosphate + H(+)</text>
        <dbReference type="Rhea" id="RHEA:13065"/>
        <dbReference type="ChEBI" id="CHEBI:15377"/>
        <dbReference type="ChEBI" id="CHEBI:15378"/>
        <dbReference type="ChEBI" id="CHEBI:30616"/>
        <dbReference type="ChEBI" id="CHEBI:43474"/>
        <dbReference type="ChEBI" id="CHEBI:456216"/>
    </reaction>
</comment>
<dbReference type="GO" id="GO:0009378">
    <property type="term" value="F:four-way junction helicase activity"/>
    <property type="evidence" value="ECO:0007669"/>
    <property type="project" value="TreeGrafter"/>
</dbReference>
<evidence type="ECO:0000256" key="9">
    <source>
        <dbReference type="ARBA" id="ARBA00023235"/>
    </source>
</evidence>
<keyword evidence="10 12" id="KW-0539">Nucleus</keyword>
<evidence type="ECO:0000256" key="6">
    <source>
        <dbReference type="ARBA" id="ARBA00022806"/>
    </source>
</evidence>
<dbReference type="EC" id="5.6.2.4" evidence="12"/>
<dbReference type="GO" id="GO:0005524">
    <property type="term" value="F:ATP binding"/>
    <property type="evidence" value="ECO:0007669"/>
    <property type="project" value="UniProtKB-KW"/>
</dbReference>
<keyword evidence="4 12" id="KW-0547">Nucleotide-binding</keyword>
<feature type="non-terminal residue" evidence="15">
    <location>
        <position position="1"/>
    </location>
</feature>
<dbReference type="EnsemblProtists" id="EKX53400">
    <property type="protein sequence ID" value="EKX53400"/>
    <property type="gene ID" value="GUITHDRAFT_64555"/>
</dbReference>
<comment type="catalytic activity">
    <reaction evidence="11 12">
        <text>Couples ATP hydrolysis with the unwinding of duplex DNA by translocating in the 3'-5' direction.</text>
        <dbReference type="EC" id="5.6.2.4"/>
    </reaction>
</comment>
<comment type="subcellular location">
    <subcellularLocation>
        <location evidence="12">Nucleus</location>
    </subcellularLocation>
    <subcellularLocation>
        <location evidence="1">Plastid</location>
        <location evidence="1">Chloroplast</location>
    </subcellularLocation>
</comment>
<dbReference type="FunFam" id="3.40.50.300:FF:001456">
    <property type="entry name" value="ATP-dependent DNA helicase"/>
    <property type="match status" value="1"/>
</dbReference>
<name>L1JYW7_GUITC</name>
<dbReference type="InterPro" id="IPR036388">
    <property type="entry name" value="WH-like_DNA-bd_sf"/>
</dbReference>
<sequence length="513" mass="57415">DIFNLSSFRPLQLEIINAFLAKKDVFVLLPTGGGKSLCYQLPAIIIPGIMVVISPLLSLMQDQVEQLRALGVECMMLSSATSKEEMREVLGAMTKGSCKLKLLYVTPERISKSRLFLSKLEQAHDMQRISSFVIDEAHCCSQWGHDFRPDYLKLGILRRQFPRVPIMALTATATDKVQEDVSKMLGIERSVVFRGSVNRPNLVYRVEEKPYASKDVLTMILSVIKQNFSGKSGIVYCLSRRDAEDVAKFLAENGLRALPYHADLSDEYRTRVHQQWTKGIVHIMVATIAFGMGINKPDVRFVIHHSMSKSLAAYYQESGRGGRDGDRAVCILYYRPGDLTRLSTMSFHDRNGLKGIYEIVRYCEASSCRRQIILSHFGDQAAGLERCPSGAEECDCCSRQGQGSQQATDITEHAKTVLSIISQEKKSMTLNKIVEVWRAGTKTSPGQSVRCPPNFKRIHNERILVHMLLEGVLKQKFRSTAYGTNSYIMAGPQANSLLTGKKRIWAEMGAASS</sequence>
<evidence type="ECO:0000256" key="7">
    <source>
        <dbReference type="ARBA" id="ARBA00022840"/>
    </source>
</evidence>
<dbReference type="GO" id="GO:0000724">
    <property type="term" value="P:double-strand break repair via homologous recombination"/>
    <property type="evidence" value="ECO:0007669"/>
    <property type="project" value="TreeGrafter"/>
</dbReference>
<reference evidence="15 17" key="1">
    <citation type="journal article" date="2012" name="Nature">
        <title>Algal genomes reveal evolutionary mosaicism and the fate of nucleomorphs.</title>
        <authorList>
            <consortium name="DOE Joint Genome Institute"/>
            <person name="Curtis B.A."/>
            <person name="Tanifuji G."/>
            <person name="Burki F."/>
            <person name="Gruber A."/>
            <person name="Irimia M."/>
            <person name="Maruyama S."/>
            <person name="Arias M.C."/>
            <person name="Ball S.G."/>
            <person name="Gile G.H."/>
            <person name="Hirakawa Y."/>
            <person name="Hopkins J.F."/>
            <person name="Kuo A."/>
            <person name="Rensing S.A."/>
            <person name="Schmutz J."/>
            <person name="Symeonidi A."/>
            <person name="Elias M."/>
            <person name="Eveleigh R.J."/>
            <person name="Herman E.K."/>
            <person name="Klute M.J."/>
            <person name="Nakayama T."/>
            <person name="Obornik M."/>
            <person name="Reyes-Prieto A."/>
            <person name="Armbrust E.V."/>
            <person name="Aves S.J."/>
            <person name="Beiko R.G."/>
            <person name="Coutinho P."/>
            <person name="Dacks J.B."/>
            <person name="Durnford D.G."/>
            <person name="Fast N.M."/>
            <person name="Green B.R."/>
            <person name="Grisdale C.J."/>
            <person name="Hempel F."/>
            <person name="Henrissat B."/>
            <person name="Hoppner M.P."/>
            <person name="Ishida K."/>
            <person name="Kim E."/>
            <person name="Koreny L."/>
            <person name="Kroth P.G."/>
            <person name="Liu Y."/>
            <person name="Malik S.B."/>
            <person name="Maier U.G."/>
            <person name="McRose D."/>
            <person name="Mock T."/>
            <person name="Neilson J.A."/>
            <person name="Onodera N.T."/>
            <person name="Poole A.M."/>
            <person name="Pritham E.J."/>
            <person name="Richards T.A."/>
            <person name="Rocap G."/>
            <person name="Roy S.W."/>
            <person name="Sarai C."/>
            <person name="Schaack S."/>
            <person name="Shirato S."/>
            <person name="Slamovits C.H."/>
            <person name="Spencer D.F."/>
            <person name="Suzuki S."/>
            <person name="Worden A.Z."/>
            <person name="Zauner S."/>
            <person name="Barry K."/>
            <person name="Bell C."/>
            <person name="Bharti A.K."/>
            <person name="Crow J.A."/>
            <person name="Grimwood J."/>
            <person name="Kramer R."/>
            <person name="Lindquist E."/>
            <person name="Lucas S."/>
            <person name="Salamov A."/>
            <person name="McFadden G.I."/>
            <person name="Lane C.E."/>
            <person name="Keeling P.J."/>
            <person name="Gray M.W."/>
            <person name="Grigoriev I.V."/>
            <person name="Archibald J.M."/>
        </authorList>
    </citation>
    <scope>NUCLEOTIDE SEQUENCE</scope>
    <source>
        <strain evidence="15 17">CCMP2712</strain>
    </source>
</reference>
<evidence type="ECO:0000313" key="16">
    <source>
        <dbReference type="EnsemblProtists" id="EKX53400"/>
    </source>
</evidence>
<dbReference type="InterPro" id="IPR027417">
    <property type="entry name" value="P-loop_NTPase"/>
</dbReference>
<dbReference type="KEGG" id="gtt:GUITHDRAFT_64555"/>
<evidence type="ECO:0000256" key="1">
    <source>
        <dbReference type="ARBA" id="ARBA00004229"/>
    </source>
</evidence>
<dbReference type="CDD" id="cd18015">
    <property type="entry name" value="DEXHc_RecQ1"/>
    <property type="match status" value="1"/>
</dbReference>
<dbReference type="EMBL" id="JH992970">
    <property type="protein sequence ID" value="EKX53400.1"/>
    <property type="molecule type" value="Genomic_DNA"/>
</dbReference>
<dbReference type="GO" id="GO:0009507">
    <property type="term" value="C:chloroplast"/>
    <property type="evidence" value="ECO:0007669"/>
    <property type="project" value="UniProtKB-SubCell"/>
</dbReference>
<dbReference type="CDD" id="cd18794">
    <property type="entry name" value="SF2_C_RecQ"/>
    <property type="match status" value="1"/>
</dbReference>
<dbReference type="PROSITE" id="PS51192">
    <property type="entry name" value="HELICASE_ATP_BIND_1"/>
    <property type="match status" value="1"/>
</dbReference>
<proteinExistence type="inferred from homology"/>
<dbReference type="PROSITE" id="PS51194">
    <property type="entry name" value="HELICASE_CTER"/>
    <property type="match status" value="1"/>
</dbReference>
<dbReference type="Pfam" id="PF00270">
    <property type="entry name" value="DEAD"/>
    <property type="match status" value="1"/>
</dbReference>
<keyword evidence="6 12" id="KW-0347">Helicase</keyword>
<dbReference type="PaxDb" id="55529-EKX53400"/>
<reference evidence="17" key="2">
    <citation type="submission" date="2012-11" db="EMBL/GenBank/DDBJ databases">
        <authorList>
            <person name="Kuo A."/>
            <person name="Curtis B.A."/>
            <person name="Tanifuji G."/>
            <person name="Burki F."/>
            <person name="Gruber A."/>
            <person name="Irimia M."/>
            <person name="Maruyama S."/>
            <person name="Arias M.C."/>
            <person name="Ball S.G."/>
            <person name="Gile G.H."/>
            <person name="Hirakawa Y."/>
            <person name="Hopkins J.F."/>
            <person name="Rensing S.A."/>
            <person name="Schmutz J."/>
            <person name="Symeonidi A."/>
            <person name="Elias M."/>
            <person name="Eveleigh R.J."/>
            <person name="Herman E.K."/>
            <person name="Klute M.J."/>
            <person name="Nakayama T."/>
            <person name="Obornik M."/>
            <person name="Reyes-Prieto A."/>
            <person name="Armbrust E.V."/>
            <person name="Aves S.J."/>
            <person name="Beiko R.G."/>
            <person name="Coutinho P."/>
            <person name="Dacks J.B."/>
            <person name="Durnford D.G."/>
            <person name="Fast N.M."/>
            <person name="Green B.R."/>
            <person name="Grisdale C."/>
            <person name="Hempe F."/>
            <person name="Henrissat B."/>
            <person name="Hoppner M.P."/>
            <person name="Ishida K.-I."/>
            <person name="Kim E."/>
            <person name="Koreny L."/>
            <person name="Kroth P.G."/>
            <person name="Liu Y."/>
            <person name="Malik S.-B."/>
            <person name="Maier U.G."/>
            <person name="McRose D."/>
            <person name="Mock T."/>
            <person name="Neilson J.A."/>
            <person name="Onodera N.T."/>
            <person name="Poole A.M."/>
            <person name="Pritham E.J."/>
            <person name="Richards T.A."/>
            <person name="Rocap G."/>
            <person name="Roy S.W."/>
            <person name="Sarai C."/>
            <person name="Schaack S."/>
            <person name="Shirato S."/>
            <person name="Slamovits C.H."/>
            <person name="Spencer D.F."/>
            <person name="Suzuki S."/>
            <person name="Worden A.Z."/>
            <person name="Zauner S."/>
            <person name="Barry K."/>
            <person name="Bell C."/>
            <person name="Bharti A.K."/>
            <person name="Crow J.A."/>
            <person name="Grimwood J."/>
            <person name="Kramer R."/>
            <person name="Lindquist E."/>
            <person name="Lucas S."/>
            <person name="Salamov A."/>
            <person name="McFadden G.I."/>
            <person name="Lane C.E."/>
            <person name="Keeling P.J."/>
            <person name="Gray M.W."/>
            <person name="Grigoriev I.V."/>
            <person name="Archibald J.M."/>
        </authorList>
    </citation>
    <scope>NUCLEOTIDE SEQUENCE</scope>
    <source>
        <strain evidence="17">CCMP2712</strain>
    </source>
</reference>
<keyword evidence="8" id="KW-0238">DNA-binding</keyword>
<dbReference type="PANTHER" id="PTHR13710">
    <property type="entry name" value="DNA HELICASE RECQ FAMILY MEMBER"/>
    <property type="match status" value="1"/>
</dbReference>
<dbReference type="GO" id="GO:0005694">
    <property type="term" value="C:chromosome"/>
    <property type="evidence" value="ECO:0007669"/>
    <property type="project" value="TreeGrafter"/>
</dbReference>
<dbReference type="GO" id="GO:0003677">
    <property type="term" value="F:DNA binding"/>
    <property type="evidence" value="ECO:0007669"/>
    <property type="project" value="UniProtKB-KW"/>
</dbReference>
<dbReference type="Gene3D" id="1.10.10.10">
    <property type="entry name" value="Winged helix-like DNA-binding domain superfamily/Winged helix DNA-binding domain"/>
    <property type="match status" value="1"/>
</dbReference>
<dbReference type="Pfam" id="PF16124">
    <property type="entry name" value="RecQ_Zn_bind"/>
    <property type="match status" value="1"/>
</dbReference>
<dbReference type="Gene3D" id="3.40.50.300">
    <property type="entry name" value="P-loop containing nucleotide triphosphate hydrolases"/>
    <property type="match status" value="2"/>
</dbReference>
<dbReference type="InterPro" id="IPR032284">
    <property type="entry name" value="RecQ_Zn-bd"/>
</dbReference>
<dbReference type="InterPro" id="IPR002464">
    <property type="entry name" value="DNA/RNA_helicase_DEAH_CS"/>
</dbReference>
<dbReference type="NCBIfam" id="TIGR00614">
    <property type="entry name" value="recQ_fam"/>
    <property type="match status" value="1"/>
</dbReference>
<keyword evidence="9" id="KW-0413">Isomerase</keyword>